<accession>A0A2H3KH96</accession>
<name>A0A2H3KH96_9CHLR</name>
<dbReference type="AlphaFoldDB" id="A0A2H3KH96"/>
<proteinExistence type="predicted"/>
<keyword evidence="3" id="KW-1185">Reference proteome</keyword>
<comment type="caution">
    <text evidence="2">The sequence shown here is derived from an EMBL/GenBank/DDBJ whole genome shotgun (WGS) entry which is preliminary data.</text>
</comment>
<evidence type="ECO:0000256" key="1">
    <source>
        <dbReference type="SAM" id="SignalP"/>
    </source>
</evidence>
<feature type="signal peptide" evidence="1">
    <location>
        <begin position="1"/>
        <end position="20"/>
    </location>
</feature>
<reference evidence="2 3" key="1">
    <citation type="submission" date="2016-05" db="EMBL/GenBank/DDBJ databases">
        <authorList>
            <person name="Lavstsen T."/>
            <person name="Jespersen J.S."/>
        </authorList>
    </citation>
    <scope>NUCLEOTIDE SEQUENCE [LARGE SCALE GENOMIC DNA]</scope>
    <source>
        <strain evidence="2 3">B7-9</strain>
    </source>
</reference>
<dbReference type="OrthoDB" id="6903151at2"/>
<evidence type="ECO:0000313" key="3">
    <source>
        <dbReference type="Proteomes" id="UP000220922"/>
    </source>
</evidence>
<dbReference type="RefSeq" id="WP_097654734.1">
    <property type="nucleotide sequence ID" value="NZ_LYXE01000159.1"/>
</dbReference>
<evidence type="ECO:0000313" key="2">
    <source>
        <dbReference type="EMBL" id="PDV97155.1"/>
    </source>
</evidence>
<evidence type="ECO:0008006" key="4">
    <source>
        <dbReference type="Google" id="ProtNLM"/>
    </source>
</evidence>
<feature type="chain" id="PRO_5013823583" description="Lipoprotein" evidence="1">
    <location>
        <begin position="21"/>
        <end position="138"/>
    </location>
</feature>
<dbReference type="PROSITE" id="PS51257">
    <property type="entry name" value="PROKAR_LIPOPROTEIN"/>
    <property type="match status" value="1"/>
</dbReference>
<keyword evidence="1" id="KW-0732">Signal</keyword>
<dbReference type="Proteomes" id="UP000220922">
    <property type="component" value="Unassembled WGS sequence"/>
</dbReference>
<sequence>MRSSLIAVFATLIILLSACGSTPASTLTAQAVVDSFNTAGLGLSDVVAPERNPSAPLPNSYTERLVFTIAEVSPNGGQVFVCATKQNCDAIYAYYEALVALAGPYLYQSPNGLVVVQLNSGLAPETAAKFQQAVGVFK</sequence>
<dbReference type="EMBL" id="LYXE01000159">
    <property type="protein sequence ID" value="PDV97155.1"/>
    <property type="molecule type" value="Genomic_DNA"/>
</dbReference>
<organism evidence="2 3">
    <name type="scientific">Candidatus Chloroploca asiatica</name>
    <dbReference type="NCBI Taxonomy" id="1506545"/>
    <lineage>
        <taxon>Bacteria</taxon>
        <taxon>Bacillati</taxon>
        <taxon>Chloroflexota</taxon>
        <taxon>Chloroflexia</taxon>
        <taxon>Chloroflexales</taxon>
        <taxon>Chloroflexineae</taxon>
        <taxon>Oscillochloridaceae</taxon>
        <taxon>Candidatus Chloroploca</taxon>
    </lineage>
</organism>
<gene>
    <name evidence="2" type="ORF">A9Q02_19075</name>
</gene>
<protein>
    <recommendedName>
        <fullName evidence="4">Lipoprotein</fullName>
    </recommendedName>
</protein>